<dbReference type="InterPro" id="IPR036737">
    <property type="entry name" value="OmpA-like_sf"/>
</dbReference>
<dbReference type="PANTHER" id="PTHR30329:SF21">
    <property type="entry name" value="LIPOPROTEIN YIAD-RELATED"/>
    <property type="match status" value="1"/>
</dbReference>
<dbReference type="Pfam" id="PF00691">
    <property type="entry name" value="OmpA"/>
    <property type="match status" value="1"/>
</dbReference>
<name>A0A6G9AVQ7_9BACT</name>
<dbReference type="RefSeq" id="WP_167216228.1">
    <property type="nucleotide sequence ID" value="NZ_CP050063.1"/>
</dbReference>
<evidence type="ECO:0000256" key="5">
    <source>
        <dbReference type="SAM" id="MobiDB-lite"/>
    </source>
</evidence>
<keyword evidence="3" id="KW-0998">Cell outer membrane</keyword>
<dbReference type="Proteomes" id="UP000501802">
    <property type="component" value="Chromosome"/>
</dbReference>
<dbReference type="PRINTS" id="PR01021">
    <property type="entry name" value="OMPADOMAIN"/>
</dbReference>
<feature type="domain" description="OmpA-like" evidence="6">
    <location>
        <begin position="129"/>
        <end position="245"/>
    </location>
</feature>
<accession>A0A6G9AVQ7</accession>
<evidence type="ECO:0000256" key="2">
    <source>
        <dbReference type="ARBA" id="ARBA00023136"/>
    </source>
</evidence>
<proteinExistence type="predicted"/>
<gene>
    <name evidence="7" type="ORF">G8759_28905</name>
</gene>
<organism evidence="7 8">
    <name type="scientific">Spirosoma aureum</name>
    <dbReference type="NCBI Taxonomy" id="2692134"/>
    <lineage>
        <taxon>Bacteria</taxon>
        <taxon>Pseudomonadati</taxon>
        <taxon>Bacteroidota</taxon>
        <taxon>Cytophagia</taxon>
        <taxon>Cytophagales</taxon>
        <taxon>Cytophagaceae</taxon>
        <taxon>Spirosoma</taxon>
    </lineage>
</organism>
<dbReference type="EMBL" id="CP050063">
    <property type="protein sequence ID" value="QIP16375.1"/>
    <property type="molecule type" value="Genomic_DNA"/>
</dbReference>
<keyword evidence="2 4" id="KW-0472">Membrane</keyword>
<evidence type="ECO:0000256" key="4">
    <source>
        <dbReference type="PROSITE-ProRule" id="PRU00473"/>
    </source>
</evidence>
<dbReference type="PRINTS" id="PR01023">
    <property type="entry name" value="NAFLGMOTY"/>
</dbReference>
<dbReference type="InterPro" id="IPR006665">
    <property type="entry name" value="OmpA-like"/>
</dbReference>
<dbReference type="PANTHER" id="PTHR30329">
    <property type="entry name" value="STATOR ELEMENT OF FLAGELLAR MOTOR COMPLEX"/>
    <property type="match status" value="1"/>
</dbReference>
<dbReference type="InterPro" id="IPR050330">
    <property type="entry name" value="Bact_OuterMem_StrucFunc"/>
</dbReference>
<evidence type="ECO:0000259" key="6">
    <source>
        <dbReference type="PROSITE" id="PS51123"/>
    </source>
</evidence>
<dbReference type="SUPFAM" id="SSF103088">
    <property type="entry name" value="OmpA-like"/>
    <property type="match status" value="1"/>
</dbReference>
<dbReference type="CDD" id="cd07185">
    <property type="entry name" value="OmpA_C-like"/>
    <property type="match status" value="1"/>
</dbReference>
<dbReference type="AlphaFoldDB" id="A0A6G9AVQ7"/>
<dbReference type="InterPro" id="IPR006664">
    <property type="entry name" value="OMP_bac"/>
</dbReference>
<comment type="subcellular location">
    <subcellularLocation>
        <location evidence="1">Cell outer membrane</location>
    </subcellularLocation>
</comment>
<dbReference type="GO" id="GO:0009279">
    <property type="term" value="C:cell outer membrane"/>
    <property type="evidence" value="ECO:0007669"/>
    <property type="project" value="UniProtKB-SubCell"/>
</dbReference>
<evidence type="ECO:0000313" key="8">
    <source>
        <dbReference type="Proteomes" id="UP000501802"/>
    </source>
</evidence>
<dbReference type="Gene3D" id="3.30.1330.60">
    <property type="entry name" value="OmpA-like domain"/>
    <property type="match status" value="1"/>
</dbReference>
<keyword evidence="8" id="KW-1185">Reference proteome</keyword>
<sequence>MRALLILFVYLAIATVGYSQQQKTPVKQQKTLFTISAIDGKTLEEIPARFKIHAKRANRKFDGQSQLGQPYAFVLTGTDTLTVITKTQTPGYYESEEVMVISCDTCPNYGYAVRLEKEDPKADSIFRGLQVNQTFRLDNVYFDQSSYVLRSESYPQLNKLVKTLITTPRLVIEIAGHTDNVGDRRLNVLLSENRAKVIRSYLARKGIAESRLRANGYGDTRPAAPNNSEENKRQNRRVEFVVLAL</sequence>
<evidence type="ECO:0000313" key="7">
    <source>
        <dbReference type="EMBL" id="QIP16375.1"/>
    </source>
</evidence>
<protein>
    <submittedName>
        <fullName evidence="7">OmpA family protein</fullName>
    </submittedName>
</protein>
<dbReference type="KEGG" id="spib:G8759_28905"/>
<reference evidence="7 8" key="1">
    <citation type="submission" date="2020-03" db="EMBL/GenBank/DDBJ databases">
        <authorList>
            <person name="Kim M.K."/>
        </authorList>
    </citation>
    <scope>NUCLEOTIDE SEQUENCE [LARGE SCALE GENOMIC DNA]</scope>
    <source>
        <strain evidence="7 8">BT328</strain>
    </source>
</reference>
<evidence type="ECO:0000256" key="3">
    <source>
        <dbReference type="ARBA" id="ARBA00023237"/>
    </source>
</evidence>
<evidence type="ECO:0000256" key="1">
    <source>
        <dbReference type="ARBA" id="ARBA00004442"/>
    </source>
</evidence>
<feature type="region of interest" description="Disordered" evidence="5">
    <location>
        <begin position="214"/>
        <end position="233"/>
    </location>
</feature>
<dbReference type="PROSITE" id="PS51123">
    <property type="entry name" value="OMPA_2"/>
    <property type="match status" value="1"/>
</dbReference>